<dbReference type="PROSITE" id="PS51257">
    <property type="entry name" value="PROKAR_LIPOPROTEIN"/>
    <property type="match status" value="1"/>
</dbReference>
<dbReference type="eggNOG" id="ENOG50311B0">
    <property type="taxonomic scope" value="Bacteria"/>
</dbReference>
<reference evidence="2 3" key="1">
    <citation type="submission" date="2012-01" db="EMBL/GenBank/DDBJ databases">
        <title>The Genome Sequence of Odoribacter laneus YIT 12061.</title>
        <authorList>
            <consortium name="The Broad Institute Genome Sequencing Platform"/>
            <person name="Earl A."/>
            <person name="Ward D."/>
            <person name="Feldgarden M."/>
            <person name="Gevers D."/>
            <person name="Morotomi M."/>
            <person name="Young S.K."/>
            <person name="Zeng Q."/>
            <person name="Gargeya S."/>
            <person name="Fitzgerald M."/>
            <person name="Haas B."/>
            <person name="Abouelleil A."/>
            <person name="Alvarado L."/>
            <person name="Arachchi H.M."/>
            <person name="Berlin A."/>
            <person name="Chapman S.B."/>
            <person name="Gearin G."/>
            <person name="Goldberg J."/>
            <person name="Griggs A."/>
            <person name="Gujja S."/>
            <person name="Hansen M."/>
            <person name="Heiman D."/>
            <person name="Howarth C."/>
            <person name="Larimer J."/>
            <person name="Lui A."/>
            <person name="MacDonald P.J.P."/>
            <person name="McCowen C."/>
            <person name="Montmayeur A."/>
            <person name="Murphy C."/>
            <person name="Neiman D."/>
            <person name="Pearson M."/>
            <person name="Priest M."/>
            <person name="Roberts A."/>
            <person name="Saif S."/>
            <person name="Shea T."/>
            <person name="Sisk P."/>
            <person name="Stolte C."/>
            <person name="Sykes S."/>
            <person name="Wortman J."/>
            <person name="Nusbaum C."/>
            <person name="Birren B."/>
        </authorList>
    </citation>
    <scope>NUCLEOTIDE SEQUENCE [LARGE SCALE GENOMIC DNA]</scope>
    <source>
        <strain evidence="2 3">YIT 12061</strain>
    </source>
</reference>
<dbReference type="Gene3D" id="2.60.40.2620">
    <property type="entry name" value="Fimbrillin-like"/>
    <property type="match status" value="1"/>
</dbReference>
<feature type="chain" id="PRO_5003550151" description="Fimbrillin family protein" evidence="1">
    <location>
        <begin position="21"/>
        <end position="321"/>
    </location>
</feature>
<dbReference type="AlphaFoldDB" id="H1DHB7"/>
<dbReference type="RefSeq" id="WP_009136801.1">
    <property type="nucleotide sequence ID" value="NZ_JH594596.1"/>
</dbReference>
<dbReference type="CDD" id="cd13120">
    <property type="entry name" value="BF2867_like_N"/>
    <property type="match status" value="1"/>
</dbReference>
<evidence type="ECO:0000313" key="2">
    <source>
        <dbReference type="EMBL" id="EHP47800.1"/>
    </source>
</evidence>
<evidence type="ECO:0008006" key="4">
    <source>
        <dbReference type="Google" id="ProtNLM"/>
    </source>
</evidence>
<evidence type="ECO:0000313" key="3">
    <source>
        <dbReference type="Proteomes" id="UP000004892"/>
    </source>
</evidence>
<name>H1DHB7_9BACT</name>
<feature type="signal peptide" evidence="1">
    <location>
        <begin position="1"/>
        <end position="20"/>
    </location>
</feature>
<dbReference type="PATRIC" id="fig|742817.3.peg.1764"/>
<dbReference type="EMBL" id="ADMC01000022">
    <property type="protein sequence ID" value="EHP47800.1"/>
    <property type="molecule type" value="Genomic_DNA"/>
</dbReference>
<evidence type="ECO:0000256" key="1">
    <source>
        <dbReference type="SAM" id="SignalP"/>
    </source>
</evidence>
<dbReference type="CDD" id="cd13121">
    <property type="entry name" value="BF2867_like_C"/>
    <property type="match status" value="1"/>
</dbReference>
<dbReference type="Pfam" id="PF13149">
    <property type="entry name" value="Mfa_like_1"/>
    <property type="match status" value="1"/>
</dbReference>
<comment type="caution">
    <text evidence="2">The sequence shown here is derived from an EMBL/GenBank/DDBJ whole genome shotgun (WGS) entry which is preliminary data.</text>
</comment>
<dbReference type="GeneID" id="98069217"/>
<dbReference type="Gene3D" id="2.60.40.2630">
    <property type="match status" value="1"/>
</dbReference>
<accession>H1DHB7</accession>
<proteinExistence type="predicted"/>
<organism evidence="2 3">
    <name type="scientific">Odoribacter laneus YIT 12061</name>
    <dbReference type="NCBI Taxonomy" id="742817"/>
    <lineage>
        <taxon>Bacteria</taxon>
        <taxon>Pseudomonadati</taxon>
        <taxon>Bacteroidota</taxon>
        <taxon>Bacteroidia</taxon>
        <taxon>Bacteroidales</taxon>
        <taxon>Odoribacteraceae</taxon>
        <taxon>Odoribacter</taxon>
    </lineage>
</organism>
<dbReference type="InterPro" id="IPR042278">
    <property type="entry name" value="Mfa-like_1_N"/>
</dbReference>
<dbReference type="HOGENOM" id="CLU_071232_0_0_10"/>
<dbReference type="STRING" id="742817.HMPREF9449_01653"/>
<keyword evidence="3" id="KW-1185">Reference proteome</keyword>
<sequence length="321" mass="35667">MRTKRMVFGALAIVLLAACSNDENETMIDNTGSRATFSASIGWQVQTRAFDQMWNDNDKIGISGKTGDKTYTNVAYFTANGGKSGSFSVVTPGEEIYYQDNEPVTFTAYYPWEEALKEGTFIETDTWGQADQKSFDYLWSQAIGSKGTPNVAFSFNHVMTKVVLTIKKGADVSLDEVKAAVMTLEGFEHTGKFDVTTGETTTYAGTTVMWNFANNSDNENYNAPVVVDETAQTVTYTLIMFPQKFDKKLPVHADLTGKQTFKAELDFTEANKKAGDENPENKWVEGRQYNLSVTLHKTKITVDGCEIVQWENVDGGDFKAE</sequence>
<gene>
    <name evidence="2" type="ORF">HMPREF9449_01653</name>
</gene>
<keyword evidence="1" id="KW-0732">Signal</keyword>
<dbReference type="Proteomes" id="UP000004892">
    <property type="component" value="Unassembled WGS sequence"/>
</dbReference>
<protein>
    <recommendedName>
        <fullName evidence="4">Fimbrillin family protein</fullName>
    </recommendedName>
</protein>
<dbReference type="InterPro" id="IPR025049">
    <property type="entry name" value="Mfa-like_1"/>
</dbReference>